<comment type="caution">
    <text evidence="2">The sequence shown here is derived from an EMBL/GenBank/DDBJ whole genome shotgun (WGS) entry which is preliminary data.</text>
</comment>
<reference evidence="2 3" key="1">
    <citation type="journal article" date="2016" name="J. Microbiol.">
        <title>Dankookia rubra gen. nov., sp. nov., an alphaproteobacterium isolated from sediment of a shallow stream.</title>
        <authorList>
            <person name="Kim W.H."/>
            <person name="Kim D.H."/>
            <person name="Kang K."/>
            <person name="Ahn T.Y."/>
        </authorList>
    </citation>
    <scope>NUCLEOTIDE SEQUENCE [LARGE SCALE GENOMIC DNA]</scope>
    <source>
        <strain evidence="2 3">JCM30602</strain>
    </source>
</reference>
<organism evidence="2 3">
    <name type="scientific">Dankookia rubra</name>
    <dbReference type="NCBI Taxonomy" id="1442381"/>
    <lineage>
        <taxon>Bacteria</taxon>
        <taxon>Pseudomonadati</taxon>
        <taxon>Pseudomonadota</taxon>
        <taxon>Alphaproteobacteria</taxon>
        <taxon>Acetobacterales</taxon>
        <taxon>Roseomonadaceae</taxon>
        <taxon>Dankookia</taxon>
    </lineage>
</organism>
<sequence>MAGASEIKEHMEIVGSDDQHVGTVDKVEGDRIKLTKRDDPDGSGQHHHYVPVSAVTSVDGNRARLSMTAQQAKQAATGGASS</sequence>
<dbReference type="Pfam" id="PF09939">
    <property type="entry name" value="DUF2171"/>
    <property type="match status" value="1"/>
</dbReference>
<evidence type="ECO:0000313" key="3">
    <source>
        <dbReference type="Proteomes" id="UP000295096"/>
    </source>
</evidence>
<dbReference type="OrthoDB" id="9803697at2"/>
<gene>
    <name evidence="2" type="ORF">E2C06_11935</name>
</gene>
<dbReference type="Proteomes" id="UP000295096">
    <property type="component" value="Unassembled WGS sequence"/>
</dbReference>
<name>A0A4R5QHS4_9PROT</name>
<evidence type="ECO:0000313" key="2">
    <source>
        <dbReference type="EMBL" id="TDH62318.1"/>
    </source>
</evidence>
<proteinExistence type="predicted"/>
<feature type="region of interest" description="Disordered" evidence="1">
    <location>
        <begin position="1"/>
        <end position="26"/>
    </location>
</feature>
<evidence type="ECO:0000256" key="1">
    <source>
        <dbReference type="SAM" id="MobiDB-lite"/>
    </source>
</evidence>
<dbReference type="EMBL" id="SMSJ01000012">
    <property type="protein sequence ID" value="TDH62318.1"/>
    <property type="molecule type" value="Genomic_DNA"/>
</dbReference>
<keyword evidence="3" id="KW-1185">Reference proteome</keyword>
<dbReference type="InterPro" id="IPR018684">
    <property type="entry name" value="DUF2171"/>
</dbReference>
<dbReference type="RefSeq" id="WP_133288835.1">
    <property type="nucleotide sequence ID" value="NZ_SMSJ01000012.1"/>
</dbReference>
<accession>A0A4R5QHS4</accession>
<protein>
    <submittedName>
        <fullName evidence="2">DUF2171 domain-containing protein</fullName>
    </submittedName>
</protein>
<dbReference type="AlphaFoldDB" id="A0A4R5QHS4"/>